<comment type="caution">
    <text evidence="1">The sequence shown here is derived from an EMBL/GenBank/DDBJ whole genome shotgun (WGS) entry which is preliminary data.</text>
</comment>
<dbReference type="STRING" id="824.CGRAC_1262"/>
<protein>
    <submittedName>
        <fullName evidence="1">Uncharacterized protein</fullName>
    </submittedName>
</protein>
<dbReference type="EMBL" id="ACYG01000019">
    <property type="protein sequence ID" value="EEV17986.1"/>
    <property type="molecule type" value="Genomic_DNA"/>
</dbReference>
<gene>
    <name evidence="1" type="ORF">CAMGR0001_0740</name>
</gene>
<dbReference type="AlphaFoldDB" id="C8PFU8"/>
<sequence length="84" mass="9669">MQLNFITRSTKSRGKISLLNFKFLTPIVRLRALNLAKFIARNGGELSSKLTKFKKASQGFKRQSKLKIYKIIVSLAHFLQRSEI</sequence>
<reference evidence="1 2" key="1">
    <citation type="submission" date="2009-07" db="EMBL/GenBank/DDBJ databases">
        <authorList>
            <person name="Madupu R."/>
            <person name="Sebastian Y."/>
            <person name="Durkin A.S."/>
            <person name="Torralba M."/>
            <person name="Methe B."/>
            <person name="Sutton G.G."/>
            <person name="Strausberg R.L."/>
            <person name="Nelson K.E."/>
        </authorList>
    </citation>
    <scope>NUCLEOTIDE SEQUENCE [LARGE SCALE GENOMIC DNA]</scope>
    <source>
        <strain evidence="1 2">RM3268</strain>
    </source>
</reference>
<dbReference type="RefSeq" id="WP_005870217.1">
    <property type="nucleotide sequence ID" value="NZ_ACYG01000019.1"/>
</dbReference>
<organism evidence="1 2">
    <name type="scientific">Campylobacter gracilis RM3268</name>
    <dbReference type="NCBI Taxonomy" id="553220"/>
    <lineage>
        <taxon>Bacteria</taxon>
        <taxon>Pseudomonadati</taxon>
        <taxon>Campylobacterota</taxon>
        <taxon>Epsilonproteobacteria</taxon>
        <taxon>Campylobacterales</taxon>
        <taxon>Campylobacteraceae</taxon>
        <taxon>Campylobacter</taxon>
    </lineage>
</organism>
<keyword evidence="2" id="KW-1185">Reference proteome</keyword>
<dbReference type="Proteomes" id="UP000005709">
    <property type="component" value="Unassembled WGS sequence"/>
</dbReference>
<name>C8PFU8_9BACT</name>
<accession>C8PFU8</accession>
<proteinExistence type="predicted"/>
<evidence type="ECO:0000313" key="1">
    <source>
        <dbReference type="EMBL" id="EEV17986.1"/>
    </source>
</evidence>
<evidence type="ECO:0000313" key="2">
    <source>
        <dbReference type="Proteomes" id="UP000005709"/>
    </source>
</evidence>